<dbReference type="InterPro" id="IPR027385">
    <property type="entry name" value="Beta-barrel_OMP"/>
</dbReference>
<keyword evidence="1 2" id="KW-0732">Signal</keyword>
<sequence length="238" mass="25284">MQKIVKLAGLLALLASSANAADMTQNEPVAVANTGGFYLGSVSSLTFPDNTNFTSGGASFSTDYDFGTYSGLRAGYSFGSYGFVSPRLELEIGYGAADANEISRNGVNFGSDSFGDARTIQGFVNAYLDIPTNTAFTPYFGGGVGAMNLELRRQGVSLTGVAMDDDDTKFAYHLDAGVGIDLNTISFFRDSSLFSNTTFDIGYRYTAADDFDFAARDGSVSSTDFSSHAVVAGFRRKF</sequence>
<dbReference type="RefSeq" id="WP_045232006.1">
    <property type="nucleotide sequence ID" value="NZ_BBJU01000026.1"/>
</dbReference>
<feature type="chain" id="PRO_5001756333" description="Outer membrane protein beta-barrel domain-containing protein" evidence="2">
    <location>
        <begin position="21"/>
        <end position="238"/>
    </location>
</feature>
<dbReference type="InterPro" id="IPR011250">
    <property type="entry name" value="OMP/PagP_B-barrel"/>
</dbReference>
<feature type="signal peptide" evidence="2">
    <location>
        <begin position="1"/>
        <end position="20"/>
    </location>
</feature>
<evidence type="ECO:0000313" key="5">
    <source>
        <dbReference type="Proteomes" id="UP000028701"/>
    </source>
</evidence>
<gene>
    <name evidence="4" type="ORF">RRU01S_26_01100</name>
</gene>
<evidence type="ECO:0000313" key="4">
    <source>
        <dbReference type="EMBL" id="GAK72582.1"/>
    </source>
</evidence>
<organism evidence="4 5">
    <name type="scientific">Agrobacterium rubi TR3 = NBRC 13261</name>
    <dbReference type="NCBI Taxonomy" id="1368415"/>
    <lineage>
        <taxon>Bacteria</taxon>
        <taxon>Pseudomonadati</taxon>
        <taxon>Pseudomonadota</taxon>
        <taxon>Alphaproteobacteria</taxon>
        <taxon>Hyphomicrobiales</taxon>
        <taxon>Rhizobiaceae</taxon>
        <taxon>Rhizobium/Agrobacterium group</taxon>
        <taxon>Agrobacterium</taxon>
    </lineage>
</organism>
<dbReference type="EMBL" id="BBJU01000026">
    <property type="protein sequence ID" value="GAK72582.1"/>
    <property type="molecule type" value="Genomic_DNA"/>
</dbReference>
<dbReference type="Proteomes" id="UP000028701">
    <property type="component" value="Unassembled WGS sequence"/>
</dbReference>
<proteinExistence type="predicted"/>
<name>A0A081D0Y6_9HYPH</name>
<protein>
    <recommendedName>
        <fullName evidence="3">Outer membrane protein beta-barrel domain-containing protein</fullName>
    </recommendedName>
</protein>
<reference evidence="4 5" key="1">
    <citation type="submission" date="2014-08" db="EMBL/GenBank/DDBJ databases">
        <title>Whole genome shotgun sequence of Rhizobium rubi NBRC 13261.</title>
        <authorList>
            <person name="Katano-Makiyama Y."/>
            <person name="Hosoyama A."/>
            <person name="Hashimoto M."/>
            <person name="Hosoyama Y."/>
            <person name="Noguchi M."/>
            <person name="Tsuchikane K."/>
            <person name="Uohara A."/>
            <person name="Ohji S."/>
            <person name="Ichikawa N."/>
            <person name="Kimura A."/>
            <person name="Yamazoe A."/>
            <person name="Fujita N."/>
        </authorList>
    </citation>
    <scope>NUCLEOTIDE SEQUENCE [LARGE SCALE GENOMIC DNA]</scope>
    <source>
        <strain evidence="4 5">NBRC 13261</strain>
    </source>
</reference>
<accession>A0A081D0Y6</accession>
<evidence type="ECO:0000256" key="2">
    <source>
        <dbReference type="SAM" id="SignalP"/>
    </source>
</evidence>
<dbReference type="OrthoDB" id="189250at2"/>
<feature type="domain" description="Outer membrane protein beta-barrel" evidence="3">
    <location>
        <begin position="9"/>
        <end position="238"/>
    </location>
</feature>
<dbReference type="AlphaFoldDB" id="A0A081D0Y6"/>
<dbReference type="SUPFAM" id="SSF56925">
    <property type="entry name" value="OMPA-like"/>
    <property type="match status" value="1"/>
</dbReference>
<dbReference type="eggNOG" id="COG3637">
    <property type="taxonomic scope" value="Bacteria"/>
</dbReference>
<evidence type="ECO:0000259" key="3">
    <source>
        <dbReference type="Pfam" id="PF13505"/>
    </source>
</evidence>
<evidence type="ECO:0000256" key="1">
    <source>
        <dbReference type="ARBA" id="ARBA00022729"/>
    </source>
</evidence>
<comment type="caution">
    <text evidence="4">The sequence shown here is derived from an EMBL/GenBank/DDBJ whole genome shotgun (WGS) entry which is preliminary data.</text>
</comment>
<dbReference type="Gene3D" id="2.40.160.20">
    <property type="match status" value="1"/>
</dbReference>
<dbReference type="Pfam" id="PF13505">
    <property type="entry name" value="OMP_b-brl"/>
    <property type="match status" value="1"/>
</dbReference>